<dbReference type="Proteomes" id="UP000887565">
    <property type="component" value="Unplaced"/>
</dbReference>
<evidence type="ECO:0000313" key="2">
    <source>
        <dbReference type="Proteomes" id="UP000887565"/>
    </source>
</evidence>
<protein>
    <submittedName>
        <fullName evidence="3">Uncharacterized protein</fullName>
    </submittedName>
</protein>
<organism evidence="2 3">
    <name type="scientific">Romanomermis culicivorax</name>
    <name type="common">Nematode worm</name>
    <dbReference type="NCBI Taxonomy" id="13658"/>
    <lineage>
        <taxon>Eukaryota</taxon>
        <taxon>Metazoa</taxon>
        <taxon>Ecdysozoa</taxon>
        <taxon>Nematoda</taxon>
        <taxon>Enoplea</taxon>
        <taxon>Dorylaimia</taxon>
        <taxon>Mermithida</taxon>
        <taxon>Mermithoidea</taxon>
        <taxon>Mermithidae</taxon>
        <taxon>Romanomermis</taxon>
    </lineage>
</organism>
<reference evidence="3" key="1">
    <citation type="submission" date="2022-11" db="UniProtKB">
        <authorList>
            <consortium name="WormBaseParasite"/>
        </authorList>
    </citation>
    <scope>IDENTIFICATION</scope>
</reference>
<sequence length="61" mass="6737">MDYISPLQCDAEVQRHLEALKNPPKLVFKVPLPPPPPMDMERHTSSTTSLPLTTTSLPPTA</sequence>
<feature type="compositionally biased region" description="Low complexity" evidence="1">
    <location>
        <begin position="45"/>
        <end position="61"/>
    </location>
</feature>
<accession>A0A915IUH2</accession>
<dbReference type="AlphaFoldDB" id="A0A915IUH2"/>
<name>A0A915IUH2_ROMCU</name>
<feature type="region of interest" description="Disordered" evidence="1">
    <location>
        <begin position="31"/>
        <end position="61"/>
    </location>
</feature>
<proteinExistence type="predicted"/>
<evidence type="ECO:0000313" key="3">
    <source>
        <dbReference type="WBParaSite" id="nRc.2.0.1.t17844-RA"/>
    </source>
</evidence>
<keyword evidence="2" id="KW-1185">Reference proteome</keyword>
<evidence type="ECO:0000256" key="1">
    <source>
        <dbReference type="SAM" id="MobiDB-lite"/>
    </source>
</evidence>
<dbReference type="WBParaSite" id="nRc.2.0.1.t17844-RA">
    <property type="protein sequence ID" value="nRc.2.0.1.t17844-RA"/>
    <property type="gene ID" value="nRc.2.0.1.g17844"/>
</dbReference>